<accession>A0A376DYU6</accession>
<proteinExistence type="predicted"/>
<gene>
    <name evidence="1" type="ORF">NCTC13533_02616</name>
</gene>
<name>A0A376DYU6_CHRCU</name>
<protein>
    <submittedName>
        <fullName evidence="1">Uncharacterized protein</fullName>
    </submittedName>
</protein>
<evidence type="ECO:0000313" key="1">
    <source>
        <dbReference type="EMBL" id="STC98371.1"/>
    </source>
</evidence>
<dbReference type="Proteomes" id="UP000255224">
    <property type="component" value="Unassembled WGS sequence"/>
</dbReference>
<sequence>MNSVVDPLDTMQYNFGRLSFNKKGSLISAALNYSAGYYCWLSSKNIEKESDWK</sequence>
<dbReference type="EMBL" id="UFVQ01000003">
    <property type="protein sequence ID" value="STC98371.1"/>
    <property type="molecule type" value="Genomic_DNA"/>
</dbReference>
<organism evidence="1 2">
    <name type="scientific">Chryseobacterium carnipullorum</name>
    <dbReference type="NCBI Taxonomy" id="1124835"/>
    <lineage>
        <taxon>Bacteria</taxon>
        <taxon>Pseudomonadati</taxon>
        <taxon>Bacteroidota</taxon>
        <taxon>Flavobacteriia</taxon>
        <taxon>Flavobacteriales</taxon>
        <taxon>Weeksellaceae</taxon>
        <taxon>Chryseobacterium group</taxon>
        <taxon>Chryseobacterium</taxon>
    </lineage>
</organism>
<reference evidence="1 2" key="1">
    <citation type="submission" date="2018-06" db="EMBL/GenBank/DDBJ databases">
        <authorList>
            <consortium name="Pathogen Informatics"/>
            <person name="Doyle S."/>
        </authorList>
    </citation>
    <scope>NUCLEOTIDE SEQUENCE [LARGE SCALE GENOMIC DNA]</scope>
    <source>
        <strain evidence="1 2">NCTC13533</strain>
    </source>
</reference>
<dbReference type="AlphaFoldDB" id="A0A376DYU6"/>
<evidence type="ECO:0000313" key="2">
    <source>
        <dbReference type="Proteomes" id="UP000255224"/>
    </source>
</evidence>